<gene>
    <name evidence="1" type="ORF">DYI37_16800</name>
</gene>
<dbReference type="RefSeq" id="WP_116684440.1">
    <property type="nucleotide sequence ID" value="NZ_QURL01000008.1"/>
</dbReference>
<dbReference type="OrthoDB" id="7282413at2"/>
<comment type="caution">
    <text evidence="1">The sequence shown here is derived from an EMBL/GenBank/DDBJ whole genome shotgun (WGS) entry which is preliminary data.</text>
</comment>
<evidence type="ECO:0000313" key="2">
    <source>
        <dbReference type="Proteomes" id="UP000264310"/>
    </source>
</evidence>
<protein>
    <submittedName>
        <fullName evidence="1">Uncharacterized protein</fullName>
    </submittedName>
</protein>
<reference evidence="1 2" key="1">
    <citation type="submission" date="2018-08" db="EMBL/GenBank/DDBJ databases">
        <title>Fulvimarina sp. 85, whole genome shotgun sequence.</title>
        <authorList>
            <person name="Tuo L."/>
        </authorList>
    </citation>
    <scope>NUCLEOTIDE SEQUENCE [LARGE SCALE GENOMIC DNA]</scope>
    <source>
        <strain evidence="1 2">85</strain>
    </source>
</reference>
<dbReference type="AlphaFoldDB" id="A0A371WYX4"/>
<dbReference type="EMBL" id="QURL01000008">
    <property type="protein sequence ID" value="RFC62172.1"/>
    <property type="molecule type" value="Genomic_DNA"/>
</dbReference>
<proteinExistence type="predicted"/>
<sequence length="310" mass="32494">MDASNPTKSSEKVASSTQIFTFSPGLYSVTVTDNRYLNTQDKVALPALHIVPVDGAEHVDLLGSKTAPWLSRIGEAVVIRVADGDAALAFVSLKPADRPDAAIGINLQRIDADGPKASAPAALSYAGAQPAPGLAGRPDIGASRNGMDRRGPAAQAPGSVMGQNVLRCEVLVHVQRYGDMRVSDLGWAGLQGQGNWIEAVAITPLESIPRASLEYKGLTAGGVETSWIRGGDLCGSRGMGQALTGIAIRLTGEAAQRYDVSYEGSFVSGGRGAKGQNGSPLRSDRIGDALEALRVFIVERRTEADQGRIF</sequence>
<name>A0A371WYX4_9HYPH</name>
<dbReference type="Proteomes" id="UP000264310">
    <property type="component" value="Unassembled WGS sequence"/>
</dbReference>
<organism evidence="1 2">
    <name type="scientific">Fulvimarina endophytica</name>
    <dbReference type="NCBI Taxonomy" id="2293836"/>
    <lineage>
        <taxon>Bacteria</taxon>
        <taxon>Pseudomonadati</taxon>
        <taxon>Pseudomonadota</taxon>
        <taxon>Alphaproteobacteria</taxon>
        <taxon>Hyphomicrobiales</taxon>
        <taxon>Aurantimonadaceae</taxon>
        <taxon>Fulvimarina</taxon>
    </lineage>
</organism>
<accession>A0A371WYX4</accession>
<keyword evidence="2" id="KW-1185">Reference proteome</keyword>
<evidence type="ECO:0000313" key="1">
    <source>
        <dbReference type="EMBL" id="RFC62172.1"/>
    </source>
</evidence>